<dbReference type="Proteomes" id="UP000288805">
    <property type="component" value="Unassembled WGS sequence"/>
</dbReference>
<comment type="caution">
    <text evidence="1">The sequence shown here is derived from an EMBL/GenBank/DDBJ whole genome shotgun (WGS) entry which is preliminary data.</text>
</comment>
<evidence type="ECO:0000313" key="1">
    <source>
        <dbReference type="EMBL" id="RVW75401.1"/>
    </source>
</evidence>
<gene>
    <name evidence="1" type="ORF">CK203_062314</name>
</gene>
<name>A0A438GT58_VITVI</name>
<evidence type="ECO:0000313" key="2">
    <source>
        <dbReference type="Proteomes" id="UP000288805"/>
    </source>
</evidence>
<accession>A0A438GT58</accession>
<dbReference type="EMBL" id="QGNW01000350">
    <property type="protein sequence ID" value="RVW75401.1"/>
    <property type="molecule type" value="Genomic_DNA"/>
</dbReference>
<proteinExistence type="predicted"/>
<protein>
    <submittedName>
        <fullName evidence="1">Uncharacterized protein</fullName>
    </submittedName>
</protein>
<organism evidence="1 2">
    <name type="scientific">Vitis vinifera</name>
    <name type="common">Grape</name>
    <dbReference type="NCBI Taxonomy" id="29760"/>
    <lineage>
        <taxon>Eukaryota</taxon>
        <taxon>Viridiplantae</taxon>
        <taxon>Streptophyta</taxon>
        <taxon>Embryophyta</taxon>
        <taxon>Tracheophyta</taxon>
        <taxon>Spermatophyta</taxon>
        <taxon>Magnoliopsida</taxon>
        <taxon>eudicotyledons</taxon>
        <taxon>Gunneridae</taxon>
        <taxon>Pentapetalae</taxon>
        <taxon>rosids</taxon>
        <taxon>Vitales</taxon>
        <taxon>Vitaceae</taxon>
        <taxon>Viteae</taxon>
        <taxon>Vitis</taxon>
    </lineage>
</organism>
<sequence>MSTLSRSRSSTMGREGYFDWRESMERRQCKNERQVQALLQEMRRLREENDILRIRVSSSCPPRSQ</sequence>
<dbReference type="AlphaFoldDB" id="A0A438GT58"/>
<reference evidence="1 2" key="1">
    <citation type="journal article" date="2018" name="PLoS Genet.">
        <title>Population sequencing reveals clonal diversity and ancestral inbreeding in the grapevine cultivar Chardonnay.</title>
        <authorList>
            <person name="Roach M.J."/>
            <person name="Johnson D.L."/>
            <person name="Bohlmann J."/>
            <person name="van Vuuren H.J."/>
            <person name="Jones S.J."/>
            <person name="Pretorius I.S."/>
            <person name="Schmidt S.A."/>
            <person name="Borneman A.R."/>
        </authorList>
    </citation>
    <scope>NUCLEOTIDE SEQUENCE [LARGE SCALE GENOMIC DNA]</scope>
    <source>
        <strain evidence="2">cv. Chardonnay</strain>
        <tissue evidence="1">Leaf</tissue>
    </source>
</reference>